<dbReference type="EMBL" id="PQXH01000038">
    <property type="protein sequence ID" value="TGO15594.1"/>
    <property type="molecule type" value="Genomic_DNA"/>
</dbReference>
<dbReference type="Pfam" id="PF20150">
    <property type="entry name" value="2EXR"/>
    <property type="match status" value="1"/>
</dbReference>
<evidence type="ECO:0000313" key="3">
    <source>
        <dbReference type="EMBL" id="TGO15594.1"/>
    </source>
</evidence>
<feature type="domain" description="2EXR" evidence="2">
    <location>
        <begin position="164"/>
        <end position="246"/>
    </location>
</feature>
<feature type="compositionally biased region" description="Low complexity" evidence="1">
    <location>
        <begin position="55"/>
        <end position="71"/>
    </location>
</feature>
<dbReference type="InterPro" id="IPR045518">
    <property type="entry name" value="2EXR"/>
</dbReference>
<reference evidence="3 4" key="1">
    <citation type="submission" date="2017-12" db="EMBL/GenBank/DDBJ databases">
        <title>Comparative genomics of Botrytis spp.</title>
        <authorList>
            <person name="Valero-Jimenez C.A."/>
            <person name="Tapia P."/>
            <person name="Veloso J."/>
            <person name="Silva-Moreno E."/>
            <person name="Staats M."/>
            <person name="Valdes J.H."/>
            <person name="Van Kan J.A.L."/>
        </authorList>
    </citation>
    <scope>NUCLEOTIDE SEQUENCE [LARGE SCALE GENOMIC DNA]</scope>
    <source>
        <strain evidence="3 4">Bt9001</strain>
    </source>
</reference>
<sequence>MNKEKMKDKPAPSYKYFAHKWVRSQTTRGYISPYATPAYPGLRRYKSTAEPSPPVVSSTSPPLPNNPRTRSYLSSLIPNPHQYGSPYNPSTMAPPSRKQQAKRTRKNGPSKSNKPVVLASPIPPPPSAPSAPQEPQDPRYSLTYILNSSTPTPHNPPTPTRSLQSLPEKIRHLIWSYARSRTICITISNDLIYSRSPSPITLRINQESRSATINHYSVHPHFYILGTQHENKNARIHYPFFDPSVDSVVLNGVSMDHTSALSSAIFGFYESGMREVAYRKREVFDYAHMDVLHSLHIPARAWDWNRIRRAPRAEIRFRNLSEIVLEGGTMGLRTKKDVKKCKEFIRGCFERNVDEIDDMDGMELESHGMAWTAETANVEIKVPKVRVIMPNGLDHEWMFEEDQLGMESMEERAWVMNFISKVKASR</sequence>
<protein>
    <recommendedName>
        <fullName evidence="2">2EXR domain-containing protein</fullName>
    </recommendedName>
</protein>
<evidence type="ECO:0000256" key="1">
    <source>
        <dbReference type="SAM" id="MobiDB-lite"/>
    </source>
</evidence>
<evidence type="ECO:0000313" key="4">
    <source>
        <dbReference type="Proteomes" id="UP000297777"/>
    </source>
</evidence>
<feature type="compositionally biased region" description="Basic residues" evidence="1">
    <location>
        <begin position="99"/>
        <end position="108"/>
    </location>
</feature>
<gene>
    <name evidence="3" type="ORF">BTUL_0038g00240</name>
</gene>
<dbReference type="AlphaFoldDB" id="A0A4Z1ET70"/>
<feature type="region of interest" description="Disordered" evidence="1">
    <location>
        <begin position="29"/>
        <end position="138"/>
    </location>
</feature>
<evidence type="ECO:0000259" key="2">
    <source>
        <dbReference type="Pfam" id="PF20150"/>
    </source>
</evidence>
<keyword evidence="4" id="KW-1185">Reference proteome</keyword>
<organism evidence="3 4">
    <name type="scientific">Botrytis tulipae</name>
    <dbReference type="NCBI Taxonomy" id="87230"/>
    <lineage>
        <taxon>Eukaryota</taxon>
        <taxon>Fungi</taxon>
        <taxon>Dikarya</taxon>
        <taxon>Ascomycota</taxon>
        <taxon>Pezizomycotina</taxon>
        <taxon>Leotiomycetes</taxon>
        <taxon>Helotiales</taxon>
        <taxon>Sclerotiniaceae</taxon>
        <taxon>Botrytis</taxon>
    </lineage>
</organism>
<dbReference type="OrthoDB" id="3553670at2759"/>
<dbReference type="Proteomes" id="UP000297777">
    <property type="component" value="Unassembled WGS sequence"/>
</dbReference>
<accession>A0A4Z1ET70</accession>
<name>A0A4Z1ET70_9HELO</name>
<proteinExistence type="predicted"/>
<feature type="region of interest" description="Disordered" evidence="1">
    <location>
        <begin position="144"/>
        <end position="163"/>
    </location>
</feature>
<comment type="caution">
    <text evidence="3">The sequence shown here is derived from an EMBL/GenBank/DDBJ whole genome shotgun (WGS) entry which is preliminary data.</text>
</comment>